<comment type="caution">
    <text evidence="2">The sequence shown here is derived from an EMBL/GenBank/DDBJ whole genome shotgun (WGS) entry which is preliminary data.</text>
</comment>
<gene>
    <name evidence="2" type="ORF">L596_013168</name>
</gene>
<organism evidence="2 3">
    <name type="scientific">Steinernema carpocapsae</name>
    <name type="common">Entomopathogenic nematode</name>
    <dbReference type="NCBI Taxonomy" id="34508"/>
    <lineage>
        <taxon>Eukaryota</taxon>
        <taxon>Metazoa</taxon>
        <taxon>Ecdysozoa</taxon>
        <taxon>Nematoda</taxon>
        <taxon>Chromadorea</taxon>
        <taxon>Rhabditida</taxon>
        <taxon>Tylenchina</taxon>
        <taxon>Panagrolaimomorpha</taxon>
        <taxon>Strongyloidoidea</taxon>
        <taxon>Steinernematidae</taxon>
        <taxon>Steinernema</taxon>
    </lineage>
</organism>
<dbReference type="Proteomes" id="UP000298663">
    <property type="component" value="Unassembled WGS sequence"/>
</dbReference>
<keyword evidence="3" id="KW-1185">Reference proteome</keyword>
<reference evidence="2 3" key="2">
    <citation type="journal article" date="2019" name="G3 (Bethesda)">
        <title>Hybrid Assembly of the Genome of the Entomopathogenic Nematode Steinernema carpocapsae Identifies the X-Chromosome.</title>
        <authorList>
            <person name="Serra L."/>
            <person name="Macchietto M."/>
            <person name="Macias-Munoz A."/>
            <person name="McGill C.J."/>
            <person name="Rodriguez I.M."/>
            <person name="Rodriguez B."/>
            <person name="Murad R."/>
            <person name="Mortazavi A."/>
        </authorList>
    </citation>
    <scope>NUCLEOTIDE SEQUENCE [LARGE SCALE GENOMIC DNA]</scope>
    <source>
        <strain evidence="2 3">ALL</strain>
    </source>
</reference>
<feature type="region of interest" description="Disordered" evidence="1">
    <location>
        <begin position="93"/>
        <end position="143"/>
    </location>
</feature>
<reference evidence="2 3" key="1">
    <citation type="journal article" date="2015" name="Genome Biol.">
        <title>Comparative genomics of Steinernema reveals deeply conserved gene regulatory networks.</title>
        <authorList>
            <person name="Dillman A.R."/>
            <person name="Macchietto M."/>
            <person name="Porter C.F."/>
            <person name="Rogers A."/>
            <person name="Williams B."/>
            <person name="Antoshechkin I."/>
            <person name="Lee M.M."/>
            <person name="Goodwin Z."/>
            <person name="Lu X."/>
            <person name="Lewis E.E."/>
            <person name="Goodrich-Blair H."/>
            <person name="Stock S.P."/>
            <person name="Adams B.J."/>
            <person name="Sternberg P.W."/>
            <person name="Mortazavi A."/>
        </authorList>
    </citation>
    <scope>NUCLEOTIDE SEQUENCE [LARGE SCALE GENOMIC DNA]</scope>
    <source>
        <strain evidence="2 3">ALL</strain>
    </source>
</reference>
<dbReference type="EMBL" id="AZBU02000003">
    <property type="protein sequence ID" value="TKR89004.1"/>
    <property type="molecule type" value="Genomic_DNA"/>
</dbReference>
<evidence type="ECO:0000313" key="3">
    <source>
        <dbReference type="Proteomes" id="UP000298663"/>
    </source>
</evidence>
<feature type="compositionally biased region" description="Polar residues" evidence="1">
    <location>
        <begin position="93"/>
        <end position="103"/>
    </location>
</feature>
<sequence length="143" mass="16129">MQSTTFEATWEEVNSSVYSLIQFQKDVLSTEDEMIGNGCGKEIFAALTKSLQEFLSREFKKIDEIAEEEAQLTHYAPALWHFEFASKVVDGSSATETTGQAATRRSVPRPNPLHGFLEPGPVRRLRSKHCENRLGAAETRPRR</sequence>
<evidence type="ECO:0000256" key="1">
    <source>
        <dbReference type="SAM" id="MobiDB-lite"/>
    </source>
</evidence>
<name>A0A4U5P078_STECR</name>
<evidence type="ECO:0000313" key="2">
    <source>
        <dbReference type="EMBL" id="TKR89004.1"/>
    </source>
</evidence>
<proteinExistence type="predicted"/>
<dbReference type="AlphaFoldDB" id="A0A4U5P078"/>
<accession>A0A4U5P078</accession>
<protein>
    <submittedName>
        <fullName evidence="2">Uncharacterized protein</fullName>
    </submittedName>
</protein>